<sequence length="301" mass="33419">MFFSKSDKSTPSNTKPDWSLKDKELINNITGNTYNTSDLAYALKKDGHNAIAAIWYKGQFLCNLTTLYSQSGIYKNHGMKECDAFIEGFDDTNLADLNSNEIEISLPYLKFMNKEFGLSGIRTQQNQNHYDVLYYGKYLTQISESVANTIEKAKDIHLTRKYGVNGSKAKQDYDKQKIEHAIASKLNKVEAKDVLLTTETALNLNITKRIDVITAECAYGMNIFKDIFASFSDTFGGRSNSIQNTLRDARQTALTELRKEAISVGANAVIGIDLDYSEISGGGKSGMLFIVASGTAVIIEN</sequence>
<evidence type="ECO:0000256" key="2">
    <source>
        <dbReference type="HAMAP-Rule" id="MF_00338"/>
    </source>
</evidence>
<proteinExistence type="inferred from homology"/>
<dbReference type="PANTHER" id="PTHR34068:SF1">
    <property type="entry name" value="UPF0145 PROTEIN YBJQ"/>
    <property type="match status" value="1"/>
</dbReference>
<dbReference type="HAMAP" id="MF_00338">
    <property type="entry name" value="UPF0145"/>
    <property type="match status" value="1"/>
</dbReference>
<reference evidence="3 4" key="1">
    <citation type="submission" date="2024-11" db="EMBL/GenBank/DDBJ databases">
        <title>The Natural Products Discovery Center: Release of the First 8490 Sequenced Strains for Exploring Actinobacteria Biosynthetic Diversity.</title>
        <authorList>
            <person name="Kalkreuter E."/>
            <person name="Kautsar S.A."/>
            <person name="Yang D."/>
            <person name="Bader C.D."/>
            <person name="Teijaro C.N."/>
            <person name="Fluegel L."/>
            <person name="Davis C.M."/>
            <person name="Simpson J.R."/>
            <person name="Lauterbach L."/>
            <person name="Steele A.D."/>
            <person name="Gui C."/>
            <person name="Meng S."/>
            <person name="Li G."/>
            <person name="Viehrig K."/>
            <person name="Ye F."/>
            <person name="Su P."/>
            <person name="Kiefer A.F."/>
            <person name="Nichols A."/>
            <person name="Cepeda A.J."/>
            <person name="Yan W."/>
            <person name="Fan B."/>
            <person name="Jiang Y."/>
            <person name="Adhikari A."/>
            <person name="Zheng C.-J."/>
            <person name="Schuster L."/>
            <person name="Cowan T.M."/>
            <person name="Smanski M.J."/>
            <person name="Chevrette M.G."/>
            <person name="De Carvalho L.P.S."/>
            <person name="Shen B."/>
        </authorList>
    </citation>
    <scope>NUCLEOTIDE SEQUENCE [LARGE SCALE GENOMIC DNA]</scope>
    <source>
        <strain evidence="3 4">NPDC078403</strain>
    </source>
</reference>
<gene>
    <name evidence="3" type="ORF">ACI2JU_06850</name>
</gene>
<evidence type="ECO:0000313" key="3">
    <source>
        <dbReference type="EMBL" id="MFK3863595.1"/>
    </source>
</evidence>
<evidence type="ECO:0000256" key="1">
    <source>
        <dbReference type="ARBA" id="ARBA00010751"/>
    </source>
</evidence>
<organism evidence="3 4">
    <name type="scientific">Pseudoalteromonas rhizosphaerae</name>
    <dbReference type="NCBI Taxonomy" id="2518973"/>
    <lineage>
        <taxon>Bacteria</taxon>
        <taxon>Pseudomonadati</taxon>
        <taxon>Pseudomonadota</taxon>
        <taxon>Gammaproteobacteria</taxon>
        <taxon>Alteromonadales</taxon>
        <taxon>Pseudoalteromonadaceae</taxon>
        <taxon>Pseudoalteromonas</taxon>
    </lineage>
</organism>
<accession>A0ABW8KUW3</accession>
<protein>
    <recommendedName>
        <fullName evidence="2">UPF0145 protein ACI2JU_06850</fullName>
    </recommendedName>
</protein>
<dbReference type="Gene3D" id="3.30.110.70">
    <property type="entry name" value="Hypothetical protein apc22750. Chain B"/>
    <property type="match status" value="1"/>
</dbReference>
<keyword evidence="4" id="KW-1185">Reference proteome</keyword>
<dbReference type="RefSeq" id="WP_404675046.1">
    <property type="nucleotide sequence ID" value="NZ_JBJDOT010000007.1"/>
</dbReference>
<dbReference type="Proteomes" id="UP001620262">
    <property type="component" value="Unassembled WGS sequence"/>
</dbReference>
<comment type="caution">
    <text evidence="3">The sequence shown here is derived from an EMBL/GenBank/DDBJ whole genome shotgun (WGS) entry which is preliminary data.</text>
</comment>
<dbReference type="SUPFAM" id="SSF117782">
    <property type="entry name" value="YbjQ-like"/>
    <property type="match status" value="1"/>
</dbReference>
<dbReference type="PANTHER" id="PTHR34068">
    <property type="entry name" value="UPF0145 PROTEIN YBJQ"/>
    <property type="match status" value="1"/>
</dbReference>
<name>A0ABW8KUW3_9GAMM</name>
<dbReference type="Pfam" id="PF01906">
    <property type="entry name" value="YbjQ_1"/>
    <property type="match status" value="1"/>
</dbReference>
<evidence type="ECO:0000313" key="4">
    <source>
        <dbReference type="Proteomes" id="UP001620262"/>
    </source>
</evidence>
<dbReference type="InterPro" id="IPR035439">
    <property type="entry name" value="UPF0145_dom_sf"/>
</dbReference>
<dbReference type="InterPro" id="IPR002765">
    <property type="entry name" value="UPF0145_YbjQ-like"/>
</dbReference>
<comment type="similarity">
    <text evidence="1 2">Belongs to the UPF0145 family.</text>
</comment>
<dbReference type="EMBL" id="JBJDOT010000007">
    <property type="protein sequence ID" value="MFK3863595.1"/>
    <property type="molecule type" value="Genomic_DNA"/>
</dbReference>